<evidence type="ECO:0000256" key="3">
    <source>
        <dbReference type="ARBA" id="ARBA00022452"/>
    </source>
</evidence>
<evidence type="ECO:0000256" key="1">
    <source>
        <dbReference type="ARBA" id="ARBA00004571"/>
    </source>
</evidence>
<evidence type="ECO:0000256" key="4">
    <source>
        <dbReference type="ARBA" id="ARBA00022692"/>
    </source>
</evidence>
<dbReference type="InterPro" id="IPR008969">
    <property type="entry name" value="CarboxyPept-like_regulatory"/>
</dbReference>
<dbReference type="InterPro" id="IPR023997">
    <property type="entry name" value="TonB-dep_OMP_SusC/RagA_CS"/>
</dbReference>
<dbReference type="PROSITE" id="PS52016">
    <property type="entry name" value="TONB_DEPENDENT_REC_3"/>
    <property type="match status" value="1"/>
</dbReference>
<dbReference type="Gene3D" id="2.60.40.1120">
    <property type="entry name" value="Carboxypeptidase-like, regulatory domain"/>
    <property type="match status" value="1"/>
</dbReference>
<evidence type="ECO:0000256" key="2">
    <source>
        <dbReference type="ARBA" id="ARBA00022448"/>
    </source>
</evidence>
<name>A0ABR8VC00_9BACT</name>
<dbReference type="Pfam" id="PF00593">
    <property type="entry name" value="TonB_dep_Rec_b-barrel"/>
    <property type="match status" value="1"/>
</dbReference>
<feature type="domain" description="TonB-dependent receptor-like beta-barrel" evidence="10">
    <location>
        <begin position="392"/>
        <end position="986"/>
    </location>
</feature>
<evidence type="ECO:0000256" key="8">
    <source>
        <dbReference type="PROSITE-ProRule" id="PRU01360"/>
    </source>
</evidence>
<accession>A0ABR8VC00</accession>
<evidence type="ECO:0000259" key="10">
    <source>
        <dbReference type="Pfam" id="PF00593"/>
    </source>
</evidence>
<evidence type="ECO:0000256" key="9">
    <source>
        <dbReference type="RuleBase" id="RU003357"/>
    </source>
</evidence>
<organism evidence="12 13">
    <name type="scientific">Phocaeicola faecium</name>
    <dbReference type="NCBI Taxonomy" id="2762213"/>
    <lineage>
        <taxon>Bacteria</taxon>
        <taxon>Pseudomonadati</taxon>
        <taxon>Bacteroidota</taxon>
        <taxon>Bacteroidia</taxon>
        <taxon>Bacteroidales</taxon>
        <taxon>Bacteroidaceae</taxon>
        <taxon>Phocaeicola</taxon>
    </lineage>
</organism>
<keyword evidence="5 9" id="KW-0798">TonB box</keyword>
<reference evidence="12 13" key="1">
    <citation type="submission" date="2020-08" db="EMBL/GenBank/DDBJ databases">
        <title>A Genomic Blueprint of the Chicken Gut Microbiome.</title>
        <authorList>
            <person name="Gilroy R."/>
            <person name="Ravi A."/>
            <person name="Getino M."/>
            <person name="Pursley I."/>
            <person name="Horton D.L."/>
            <person name="Alikhan N.-F."/>
            <person name="Baker D."/>
            <person name="Gharbi K."/>
            <person name="Hall N."/>
            <person name="Watson M."/>
            <person name="Adriaenssens E.M."/>
            <person name="Foster-Nyarko E."/>
            <person name="Jarju S."/>
            <person name="Secka A."/>
            <person name="Antonio M."/>
            <person name="Oren A."/>
            <person name="Chaudhuri R."/>
            <person name="La Ragione R.M."/>
            <person name="Hildebrand F."/>
            <person name="Pallen M.J."/>
        </authorList>
    </citation>
    <scope>NUCLEOTIDE SEQUENCE [LARGE SCALE GENOMIC DNA]</scope>
    <source>
        <strain evidence="12 13">Sa1YUN3</strain>
    </source>
</reference>
<dbReference type="InterPro" id="IPR000531">
    <property type="entry name" value="Beta-barrel_TonB"/>
</dbReference>
<dbReference type="Pfam" id="PF07715">
    <property type="entry name" value="Plug"/>
    <property type="match status" value="1"/>
</dbReference>
<dbReference type="InterPro" id="IPR023996">
    <property type="entry name" value="TonB-dep_OMP_SusC/RagA"/>
</dbReference>
<dbReference type="SUPFAM" id="SSF49464">
    <property type="entry name" value="Carboxypeptidase regulatory domain-like"/>
    <property type="match status" value="1"/>
</dbReference>
<protein>
    <submittedName>
        <fullName evidence="12">TonB-dependent receptor</fullName>
    </submittedName>
</protein>
<comment type="subcellular location">
    <subcellularLocation>
        <location evidence="1 8">Cell outer membrane</location>
        <topology evidence="1 8">Multi-pass membrane protein</topology>
    </subcellularLocation>
</comment>
<keyword evidence="3 8" id="KW-1134">Transmembrane beta strand</keyword>
<evidence type="ECO:0000256" key="7">
    <source>
        <dbReference type="ARBA" id="ARBA00023237"/>
    </source>
</evidence>
<dbReference type="Proteomes" id="UP000616346">
    <property type="component" value="Unassembled WGS sequence"/>
</dbReference>
<keyword evidence="2 8" id="KW-0813">Transport</keyword>
<dbReference type="InterPro" id="IPR012910">
    <property type="entry name" value="Plug_dom"/>
</dbReference>
<sequence>MLNVHLLQEGKIMRKLFFVMFLLSSTLIFAQNKVTGVVTDKSGMPLIGVNVVEKGTTNGNITDVDGKYSIDVQNGKTLVFSFIGFTPQEVKVTQRVINVVMSEDTQTLDEVVVVGYGSMQRKDVTSSITTVKSEDLNIGVYSNPAQLLQGKVPGLTITQSSDPNATPSITLRGASTIREGAAQEPYYVIDGVPGMSLSLVSPDDIESIDVLRDASATAIYGSKAANGVIIVTTKRGKAGSAQVSYNGYVAIDKIMKNYDMMNADQLRSYAATGENTMLPNDLGYDTNWADEVERVGFSHNHNVSISGGNEHTVYNASINFMDQQGTIRGTDMDRLIGRAFVETKALKDRLTLSFNLNASVTNQNNVPSGNPADAQGSSIYDAMYYYSPLVPVRNEDGSWYEDPGISQNYNPVALYSENIDKTESKRIQANAKASLKIIDGLVYNLSLAYQNEQYNYNKYNTHNSLIANNMNGRAQRASVTNNRKVLETYLNYDKTFNDVHKLGVMAGYSWEEGNDNDGFQLTTYDFYNDALTYHNMGMANKVDLNGFGDYNLSTLRMISFYARANYSYNSKYLLQATVRRDGSSAFGKNNRWATFPSFSAAWRLSEEKFIKDLNVFDDLKLRVGYGVSGNSLGFDVFTASQLYGSTGWFQHVNASGDIENIHILGAIRNANPDLKWERTGMLNVGIDFGFFNNRLSGTIEYYDKRTKDLIADYAVSTSRYQYNWLTANVGEISNKGIEITINAVPVQTKDFTWTTSLNLSHNKNKVVKLSNEMYSTEYMDKGNVDAAGYSTACNQRIMEGYPIGQFYTWQWAGVKDGRSHFYAYDKSTVETVYADAGGADANAVQQENGRWIDKNTGEYVTTTTPGDKDRVATGSAQPKLNLGWNNTFTWKKWTLTAFFQGVFGNKILNASRAYLTNVGNVVSGKNVLASNLTDIPITDGGAHAPSDRYLENGSYLRLSSLSLGYDFGRINEWVKGLRLYATCNNVFTITGYDGLDPEVNLGGIEPGIDNRQTYPRTRTFMFGVNINF</sequence>
<feature type="domain" description="TonB-dependent receptor plug" evidence="11">
    <location>
        <begin position="121"/>
        <end position="228"/>
    </location>
</feature>
<dbReference type="Pfam" id="PF13715">
    <property type="entry name" value="CarbopepD_reg_2"/>
    <property type="match status" value="1"/>
</dbReference>
<proteinExistence type="inferred from homology"/>
<keyword evidence="4 8" id="KW-0812">Transmembrane</keyword>
<dbReference type="EMBL" id="JACSPQ010000006">
    <property type="protein sequence ID" value="MBD8002305.1"/>
    <property type="molecule type" value="Genomic_DNA"/>
</dbReference>
<evidence type="ECO:0000256" key="5">
    <source>
        <dbReference type="ARBA" id="ARBA00023077"/>
    </source>
</evidence>
<dbReference type="NCBIfam" id="TIGR04056">
    <property type="entry name" value="OMP_RagA_SusC"/>
    <property type="match status" value="1"/>
</dbReference>
<evidence type="ECO:0000313" key="13">
    <source>
        <dbReference type="Proteomes" id="UP000616346"/>
    </source>
</evidence>
<comment type="caution">
    <text evidence="12">The sequence shown here is derived from an EMBL/GenBank/DDBJ whole genome shotgun (WGS) entry which is preliminary data.</text>
</comment>
<dbReference type="InterPro" id="IPR037066">
    <property type="entry name" value="Plug_dom_sf"/>
</dbReference>
<evidence type="ECO:0000259" key="11">
    <source>
        <dbReference type="Pfam" id="PF07715"/>
    </source>
</evidence>
<dbReference type="InterPro" id="IPR036942">
    <property type="entry name" value="Beta-barrel_TonB_sf"/>
</dbReference>
<evidence type="ECO:0000256" key="6">
    <source>
        <dbReference type="ARBA" id="ARBA00023136"/>
    </source>
</evidence>
<dbReference type="SUPFAM" id="SSF56935">
    <property type="entry name" value="Porins"/>
    <property type="match status" value="1"/>
</dbReference>
<keyword evidence="13" id="KW-1185">Reference proteome</keyword>
<keyword evidence="12" id="KW-0675">Receptor</keyword>
<comment type="similarity">
    <text evidence="8 9">Belongs to the TonB-dependent receptor family.</text>
</comment>
<dbReference type="Gene3D" id="2.40.170.20">
    <property type="entry name" value="TonB-dependent receptor, beta-barrel domain"/>
    <property type="match status" value="1"/>
</dbReference>
<dbReference type="Gene3D" id="2.170.130.10">
    <property type="entry name" value="TonB-dependent receptor, plug domain"/>
    <property type="match status" value="1"/>
</dbReference>
<gene>
    <name evidence="12" type="ORF">H9626_08785</name>
</gene>
<dbReference type="InterPro" id="IPR039426">
    <property type="entry name" value="TonB-dep_rcpt-like"/>
</dbReference>
<dbReference type="RefSeq" id="WP_191710233.1">
    <property type="nucleotide sequence ID" value="NZ_JACSPQ010000006.1"/>
</dbReference>
<keyword evidence="7 8" id="KW-0998">Cell outer membrane</keyword>
<keyword evidence="6 8" id="KW-0472">Membrane</keyword>
<evidence type="ECO:0000313" key="12">
    <source>
        <dbReference type="EMBL" id="MBD8002305.1"/>
    </source>
</evidence>
<dbReference type="NCBIfam" id="TIGR04057">
    <property type="entry name" value="SusC_RagA_signa"/>
    <property type="match status" value="1"/>
</dbReference>